<dbReference type="PANTHER" id="PTHR33178:SF10">
    <property type="entry name" value="STRESS-RESPONSE A_B BARREL DOMAIN-CONTAINING PROTEIN"/>
    <property type="match status" value="1"/>
</dbReference>
<evidence type="ECO:0000313" key="4">
    <source>
        <dbReference type="EMBL" id="GAA2396950.1"/>
    </source>
</evidence>
<evidence type="ECO:0000313" key="5">
    <source>
        <dbReference type="Proteomes" id="UP001501444"/>
    </source>
</evidence>
<dbReference type="InterPro" id="IPR013097">
    <property type="entry name" value="Dabb"/>
</dbReference>
<dbReference type="PROSITE" id="PS51502">
    <property type="entry name" value="S_R_A_B_BARREL"/>
    <property type="match status" value="1"/>
</dbReference>
<name>A0ABP5V9F7_9ACTN</name>
<dbReference type="EMBL" id="BAAARV010000147">
    <property type="protein sequence ID" value="GAA2396950.1"/>
    <property type="molecule type" value="Genomic_DNA"/>
</dbReference>
<dbReference type="SMART" id="SM00886">
    <property type="entry name" value="Dabb"/>
    <property type="match status" value="1"/>
</dbReference>
<organism evidence="4 5">
    <name type="scientific">Dactylosporangium salmoneum</name>
    <dbReference type="NCBI Taxonomy" id="53361"/>
    <lineage>
        <taxon>Bacteria</taxon>
        <taxon>Bacillati</taxon>
        <taxon>Actinomycetota</taxon>
        <taxon>Actinomycetes</taxon>
        <taxon>Micromonosporales</taxon>
        <taxon>Micromonosporaceae</taxon>
        <taxon>Dactylosporangium</taxon>
    </lineage>
</organism>
<sequence>MIRHTLSFRFKDEVPAEVRASVLATLATFPDRYPAMRNWSMGQNISSRDTTFTHTMSVEFATNDDLLGYLQSESHESFVRERWRPVIAQQAITAYEYTERPEASARRVQQMTKSERPRGPYGMEYARIEVPDMQATIDFLEYHVGLQLEQRTDEYAYLRADIEHHSIELINAPERENGWTVAVGYSVENEEVLEQLHKRVLDAGHQVLPLQERQQALCDNGFAVKDPDGLIIELFTEFQEYAEPPHLEIRPLDLVHPFIATPRYEESLEFYTKVLNFLPSDQIVGSTTFLRCEDRYHHSLALQNNTKHYVAHLCFAMKSLDHVMRMRARALYKGAPIASDIVNHSASTSIAFYMHDLRFGPRFELCDRHRVFTPEEHETHRARKMPADPRNIDVWRPASDDWGRF</sequence>
<dbReference type="InterPro" id="IPR029068">
    <property type="entry name" value="Glyas_Bleomycin-R_OHBP_Dase"/>
</dbReference>
<reference evidence="5" key="1">
    <citation type="journal article" date="2019" name="Int. J. Syst. Evol. Microbiol.">
        <title>The Global Catalogue of Microorganisms (GCM) 10K type strain sequencing project: providing services to taxonomists for standard genome sequencing and annotation.</title>
        <authorList>
            <consortium name="The Broad Institute Genomics Platform"/>
            <consortium name="The Broad Institute Genome Sequencing Center for Infectious Disease"/>
            <person name="Wu L."/>
            <person name="Ma J."/>
        </authorList>
    </citation>
    <scope>NUCLEOTIDE SEQUENCE [LARGE SCALE GENOMIC DNA]</scope>
    <source>
        <strain evidence="5">JCM 3272</strain>
    </source>
</reference>
<feature type="domain" description="VOC" evidence="3">
    <location>
        <begin position="122"/>
        <end position="237"/>
    </location>
</feature>
<comment type="subunit">
    <text evidence="1">Homodimer.</text>
</comment>
<evidence type="ECO:0000259" key="2">
    <source>
        <dbReference type="PROSITE" id="PS51502"/>
    </source>
</evidence>
<dbReference type="InterPro" id="IPR044662">
    <property type="entry name" value="HS1/DABB1-like"/>
</dbReference>
<dbReference type="InterPro" id="IPR037523">
    <property type="entry name" value="VOC_core"/>
</dbReference>
<feature type="domain" description="Stress-response A/B barrel" evidence="2">
    <location>
        <begin position="2"/>
        <end position="95"/>
    </location>
</feature>
<gene>
    <name evidence="4" type="ORF">GCM10010170_113230</name>
</gene>
<proteinExistence type="predicted"/>
<dbReference type="SUPFAM" id="SSF54909">
    <property type="entry name" value="Dimeric alpha+beta barrel"/>
    <property type="match status" value="1"/>
</dbReference>
<accession>A0ABP5V9F7</accession>
<keyword evidence="5" id="KW-1185">Reference proteome</keyword>
<dbReference type="Gene3D" id="3.30.70.100">
    <property type="match status" value="1"/>
</dbReference>
<dbReference type="Gene3D" id="3.10.180.10">
    <property type="entry name" value="2,3-Dihydroxybiphenyl 1,2-Dioxygenase, domain 1"/>
    <property type="match status" value="2"/>
</dbReference>
<dbReference type="RefSeq" id="WP_344621112.1">
    <property type="nucleotide sequence ID" value="NZ_BAAARV010000147.1"/>
</dbReference>
<dbReference type="PANTHER" id="PTHR33178">
    <property type="match status" value="1"/>
</dbReference>
<feature type="domain" description="VOC" evidence="3">
    <location>
        <begin position="251"/>
        <end position="368"/>
    </location>
</feature>
<dbReference type="Pfam" id="PF00903">
    <property type="entry name" value="Glyoxalase"/>
    <property type="match status" value="2"/>
</dbReference>
<evidence type="ECO:0000256" key="1">
    <source>
        <dbReference type="ARBA" id="ARBA00011738"/>
    </source>
</evidence>
<dbReference type="SUPFAM" id="SSF54593">
    <property type="entry name" value="Glyoxalase/Bleomycin resistance protein/Dihydroxybiphenyl dioxygenase"/>
    <property type="match status" value="1"/>
</dbReference>
<evidence type="ECO:0000259" key="3">
    <source>
        <dbReference type="PROSITE" id="PS51819"/>
    </source>
</evidence>
<dbReference type="InterPro" id="IPR011008">
    <property type="entry name" value="Dimeric_a/b-barrel"/>
</dbReference>
<dbReference type="PROSITE" id="PS51819">
    <property type="entry name" value="VOC"/>
    <property type="match status" value="2"/>
</dbReference>
<dbReference type="Proteomes" id="UP001501444">
    <property type="component" value="Unassembled WGS sequence"/>
</dbReference>
<dbReference type="InterPro" id="IPR004360">
    <property type="entry name" value="Glyas_Fos-R_dOase_dom"/>
</dbReference>
<dbReference type="Pfam" id="PF07876">
    <property type="entry name" value="Dabb"/>
    <property type="match status" value="1"/>
</dbReference>
<protein>
    <submittedName>
        <fullName evidence="4">Uncharacterized protein</fullName>
    </submittedName>
</protein>
<comment type="caution">
    <text evidence="4">The sequence shown here is derived from an EMBL/GenBank/DDBJ whole genome shotgun (WGS) entry which is preliminary data.</text>
</comment>